<dbReference type="InterPro" id="IPR011078">
    <property type="entry name" value="PyrdxlP_homeostasis"/>
</dbReference>
<comment type="function">
    <text evidence="2">Pyridoxal 5'-phosphate (PLP)-binding protein, which may be involved in intracellular homeostatic regulation of pyridoxal 5'-phosphate (PLP), the active form of vitamin B6.</text>
</comment>
<dbReference type="CDD" id="cd06822">
    <property type="entry name" value="PLPDE_III_YBL036c_euk"/>
    <property type="match status" value="1"/>
</dbReference>
<protein>
    <recommendedName>
        <fullName evidence="2">Pyridoxal phosphate homeostasis protein</fullName>
        <shortName evidence="2">PLP homeostasis protein</shortName>
    </recommendedName>
</protein>
<reference evidence="6 7" key="1">
    <citation type="journal article" date="2016" name="Mol. Biol. Evol.">
        <title>Comparative Genomics of Early-Diverging Mushroom-Forming Fungi Provides Insights into the Origins of Lignocellulose Decay Capabilities.</title>
        <authorList>
            <person name="Nagy L.G."/>
            <person name="Riley R."/>
            <person name="Tritt A."/>
            <person name="Adam C."/>
            <person name="Daum C."/>
            <person name="Floudas D."/>
            <person name="Sun H."/>
            <person name="Yadav J.S."/>
            <person name="Pangilinan J."/>
            <person name="Larsson K.H."/>
            <person name="Matsuura K."/>
            <person name="Barry K."/>
            <person name="Labutti K."/>
            <person name="Kuo R."/>
            <person name="Ohm R.A."/>
            <person name="Bhattacharya S.S."/>
            <person name="Shirouzu T."/>
            <person name="Yoshinaga Y."/>
            <person name="Martin F.M."/>
            <person name="Grigoriev I.V."/>
            <person name="Hibbett D.S."/>
        </authorList>
    </citation>
    <scope>NUCLEOTIDE SEQUENCE [LARGE SCALE GENOMIC DNA]</scope>
    <source>
        <strain evidence="6 7">TUFC12733</strain>
    </source>
</reference>
<dbReference type="Pfam" id="PF01168">
    <property type="entry name" value="Ala_racemase_N"/>
    <property type="match status" value="1"/>
</dbReference>
<evidence type="ECO:0000256" key="2">
    <source>
        <dbReference type="HAMAP-Rule" id="MF_03225"/>
    </source>
</evidence>
<evidence type="ECO:0000256" key="4">
    <source>
        <dbReference type="RuleBase" id="RU004514"/>
    </source>
</evidence>
<dbReference type="SUPFAM" id="SSF51419">
    <property type="entry name" value="PLP-binding barrel"/>
    <property type="match status" value="1"/>
</dbReference>
<dbReference type="Proteomes" id="UP000076738">
    <property type="component" value="Unassembled WGS sequence"/>
</dbReference>
<organism evidence="6 7">
    <name type="scientific">Calocera viscosa (strain TUFC12733)</name>
    <dbReference type="NCBI Taxonomy" id="1330018"/>
    <lineage>
        <taxon>Eukaryota</taxon>
        <taxon>Fungi</taxon>
        <taxon>Dikarya</taxon>
        <taxon>Basidiomycota</taxon>
        <taxon>Agaricomycotina</taxon>
        <taxon>Dacrymycetes</taxon>
        <taxon>Dacrymycetales</taxon>
        <taxon>Dacrymycetaceae</taxon>
        <taxon>Calocera</taxon>
    </lineage>
</organism>
<comment type="similarity">
    <text evidence="2 4">Belongs to the pyridoxal phosphate-binding protein YggS/PROSC family.</text>
</comment>
<sequence length="263" mass="28740">MSASDYPKPSEDRIAELRENLLTIRSKIAAAVSAAGLEDKKPQLVAVSKIKPAEDVMACYEDGQLHFGENYVQELVDKAEKLPQEIKWHFIGAVQSNKCKPLAAIPNLYAVETLDSIKKADLFQKSLPETRTIPLRIFIQINTSSEDSKSGLPPIASSSSEAVDLAKHIVQKCPALHLEGLMTIGSIEASTTQDENQDFDKLKESRDNLEIALQEAGLADGWGQDGKLKLSMGMSADFENAIRQGSDNVRVGSSIFGARPKMQ</sequence>
<dbReference type="AlphaFoldDB" id="A0A167R6U7"/>
<evidence type="ECO:0000259" key="5">
    <source>
        <dbReference type="Pfam" id="PF01168"/>
    </source>
</evidence>
<dbReference type="PIRSF" id="PIRSF004848">
    <property type="entry name" value="YBL036c_PLPDEIII"/>
    <property type="match status" value="1"/>
</dbReference>
<name>A0A167R6U7_CALVF</name>
<dbReference type="PANTHER" id="PTHR10146">
    <property type="entry name" value="PROLINE SYNTHETASE CO-TRANSCRIBED BACTERIAL HOMOLOG PROTEIN"/>
    <property type="match status" value="1"/>
</dbReference>
<dbReference type="InterPro" id="IPR001608">
    <property type="entry name" value="Ala_racemase_N"/>
</dbReference>
<dbReference type="PROSITE" id="PS01211">
    <property type="entry name" value="UPF0001"/>
    <property type="match status" value="1"/>
</dbReference>
<accession>A0A167R6U7</accession>
<proteinExistence type="inferred from homology"/>
<comment type="cofactor">
    <cofactor evidence="3">
        <name>pyridoxal 5'-phosphate</name>
        <dbReference type="ChEBI" id="CHEBI:597326"/>
    </cofactor>
</comment>
<dbReference type="InterPro" id="IPR029066">
    <property type="entry name" value="PLP-binding_barrel"/>
</dbReference>
<dbReference type="FunFam" id="3.20.20.10:FF:000007">
    <property type="entry name" value="Pyridoxal phosphate homeostasis protein"/>
    <property type="match status" value="1"/>
</dbReference>
<feature type="modified residue" description="N6-(pyridoxal phosphate)lysine" evidence="2 3">
    <location>
        <position position="49"/>
    </location>
</feature>
<dbReference type="OrthoDB" id="10264196at2759"/>
<dbReference type="NCBIfam" id="TIGR00044">
    <property type="entry name" value="YggS family pyridoxal phosphate-dependent enzyme"/>
    <property type="match status" value="1"/>
</dbReference>
<gene>
    <name evidence="6" type="ORF">CALVIDRAFT_533623</name>
</gene>
<evidence type="ECO:0000256" key="1">
    <source>
        <dbReference type="ARBA" id="ARBA00022898"/>
    </source>
</evidence>
<dbReference type="STRING" id="1330018.A0A167R6U7"/>
<feature type="domain" description="Alanine racemase N-terminal" evidence="5">
    <location>
        <begin position="41"/>
        <end position="260"/>
    </location>
</feature>
<dbReference type="EMBL" id="KV417269">
    <property type="protein sequence ID" value="KZP00618.1"/>
    <property type="molecule type" value="Genomic_DNA"/>
</dbReference>
<keyword evidence="7" id="KW-1185">Reference proteome</keyword>
<dbReference type="PANTHER" id="PTHR10146:SF14">
    <property type="entry name" value="PYRIDOXAL PHOSPHATE HOMEOSTASIS PROTEIN"/>
    <property type="match status" value="1"/>
</dbReference>
<evidence type="ECO:0000256" key="3">
    <source>
        <dbReference type="PIRSR" id="PIRSR004848-1"/>
    </source>
</evidence>
<dbReference type="HAMAP" id="MF_02087">
    <property type="entry name" value="PLP_homeostasis"/>
    <property type="match status" value="1"/>
</dbReference>
<evidence type="ECO:0000313" key="6">
    <source>
        <dbReference type="EMBL" id="KZP00618.1"/>
    </source>
</evidence>
<dbReference type="GO" id="GO:0030170">
    <property type="term" value="F:pyridoxal phosphate binding"/>
    <property type="evidence" value="ECO:0007669"/>
    <property type="project" value="UniProtKB-UniRule"/>
</dbReference>
<evidence type="ECO:0000313" key="7">
    <source>
        <dbReference type="Proteomes" id="UP000076738"/>
    </source>
</evidence>
<keyword evidence="1 2" id="KW-0663">Pyridoxal phosphate</keyword>
<dbReference type="Gene3D" id="3.20.20.10">
    <property type="entry name" value="Alanine racemase"/>
    <property type="match status" value="1"/>
</dbReference>